<keyword evidence="12" id="KW-0564">Palmitate</keyword>
<name>A0A0F9JFB6_9ZZZZ</name>
<dbReference type="AlphaFoldDB" id="A0A0F9JFB6"/>
<evidence type="ECO:0000256" key="1">
    <source>
        <dbReference type="ARBA" id="ARBA00004571"/>
    </source>
</evidence>
<dbReference type="PANTHER" id="PTHR33619">
    <property type="entry name" value="POLYSACCHARIDE EXPORT PROTEIN GFCE-RELATED"/>
    <property type="match status" value="1"/>
</dbReference>
<comment type="caution">
    <text evidence="17">The sequence shown here is derived from an EMBL/GenBank/DDBJ whole genome shotgun (WGS) entry which is preliminary data.</text>
</comment>
<feature type="domain" description="SLBB" evidence="16">
    <location>
        <begin position="336"/>
        <end position="421"/>
    </location>
</feature>
<keyword evidence="8" id="KW-0625">Polysaccharide transport</keyword>
<sequence length="449" mass="48461">MFKRLIAASTVILLSGCGVAYISPKVSDAGSKVRIVPLTSETVLAANKSTYEPKQLPAVFFQTAGGADGLRGAGPTPSPVSELQTKPGNLALRVPPPTPNTTYHIGVGDVLLLATRGGASTVEELSGLLAAQNRRQGYTVQDDGAIAIPDVGRVKVSDLTLEEAEAALFQRLLEAQIDPSFSLEIAEFNSKRVSVGGAVGNPTVIPITLTSLTLDQAVAGAGGIQTPDLDYASIRLYRDGDLYQIPLEQYLRRADLQKTRLVAGDSVFVDTEYQLDRAQAYFAEQITLQQFRQQARVQALAELNTVVDLRRASLQEGRANFEAQVQNDAVDRDYAYLAGEVNNSGRFTLPFGRKSTLADALYSEGGFDTMTGNPSQVYVLRGSDDPREFGAVTAWNLDARNAANLILATRMELRPNDVIFVAEQPVTRWNRVLTQITPSIISTVANSVK</sequence>
<keyword evidence="7" id="KW-0732">Signal</keyword>
<dbReference type="GO" id="GO:0015288">
    <property type="term" value="F:porin activity"/>
    <property type="evidence" value="ECO:0007669"/>
    <property type="project" value="UniProtKB-KW"/>
</dbReference>
<feature type="domain" description="SLBB" evidence="16">
    <location>
        <begin position="191"/>
        <end position="269"/>
    </location>
</feature>
<dbReference type="Pfam" id="PF02563">
    <property type="entry name" value="Poly_export"/>
    <property type="match status" value="1"/>
</dbReference>
<dbReference type="GO" id="GO:0046930">
    <property type="term" value="C:pore complex"/>
    <property type="evidence" value="ECO:0007669"/>
    <property type="project" value="UniProtKB-KW"/>
</dbReference>
<evidence type="ECO:0000256" key="6">
    <source>
        <dbReference type="ARBA" id="ARBA00022692"/>
    </source>
</evidence>
<keyword evidence="6" id="KW-0812">Transmembrane</keyword>
<proteinExistence type="inferred from homology"/>
<evidence type="ECO:0000256" key="13">
    <source>
        <dbReference type="ARBA" id="ARBA00023237"/>
    </source>
</evidence>
<keyword evidence="5" id="KW-0762">Sugar transport</keyword>
<keyword evidence="9" id="KW-0406">Ion transport</keyword>
<dbReference type="InterPro" id="IPR049712">
    <property type="entry name" value="Poly_export"/>
</dbReference>
<dbReference type="EMBL" id="LAZR01010154">
    <property type="protein sequence ID" value="KKM68519.1"/>
    <property type="molecule type" value="Genomic_DNA"/>
</dbReference>
<keyword evidence="10" id="KW-0626">Porin</keyword>
<dbReference type="InterPro" id="IPR054765">
    <property type="entry name" value="SLBB_dom"/>
</dbReference>
<dbReference type="Gene3D" id="3.30.1950.10">
    <property type="entry name" value="wza like domain"/>
    <property type="match status" value="1"/>
</dbReference>
<evidence type="ECO:0000256" key="12">
    <source>
        <dbReference type="ARBA" id="ARBA00023139"/>
    </source>
</evidence>
<keyword evidence="13" id="KW-0998">Cell outer membrane</keyword>
<dbReference type="GO" id="GO:0015159">
    <property type="term" value="F:polysaccharide transmembrane transporter activity"/>
    <property type="evidence" value="ECO:0007669"/>
    <property type="project" value="InterPro"/>
</dbReference>
<evidence type="ECO:0000256" key="14">
    <source>
        <dbReference type="ARBA" id="ARBA00023288"/>
    </source>
</evidence>
<keyword evidence="4" id="KW-1134">Transmembrane beta strand</keyword>
<feature type="domain" description="Polysaccharide export protein N-terminal" evidence="15">
    <location>
        <begin position="99"/>
        <end position="185"/>
    </location>
</feature>
<organism evidence="17">
    <name type="scientific">marine sediment metagenome</name>
    <dbReference type="NCBI Taxonomy" id="412755"/>
    <lineage>
        <taxon>unclassified sequences</taxon>
        <taxon>metagenomes</taxon>
        <taxon>ecological metagenomes</taxon>
    </lineage>
</organism>
<dbReference type="PROSITE" id="PS51257">
    <property type="entry name" value="PROKAR_LIPOPROTEIN"/>
    <property type="match status" value="1"/>
</dbReference>
<evidence type="ECO:0000259" key="16">
    <source>
        <dbReference type="Pfam" id="PF22461"/>
    </source>
</evidence>
<accession>A0A0F9JFB6</accession>
<dbReference type="Gene3D" id="3.10.560.10">
    <property type="entry name" value="Outer membrane lipoprotein wza domain like"/>
    <property type="match status" value="2"/>
</dbReference>
<evidence type="ECO:0000256" key="7">
    <source>
        <dbReference type="ARBA" id="ARBA00022729"/>
    </source>
</evidence>
<evidence type="ECO:0000256" key="2">
    <source>
        <dbReference type="ARBA" id="ARBA00009450"/>
    </source>
</evidence>
<evidence type="ECO:0000256" key="3">
    <source>
        <dbReference type="ARBA" id="ARBA00022448"/>
    </source>
</evidence>
<dbReference type="PANTHER" id="PTHR33619:SF3">
    <property type="entry name" value="POLYSACCHARIDE EXPORT PROTEIN GFCE-RELATED"/>
    <property type="match status" value="1"/>
</dbReference>
<reference evidence="17" key="1">
    <citation type="journal article" date="2015" name="Nature">
        <title>Complex archaea that bridge the gap between prokaryotes and eukaryotes.</title>
        <authorList>
            <person name="Spang A."/>
            <person name="Saw J.H."/>
            <person name="Jorgensen S.L."/>
            <person name="Zaremba-Niedzwiedzka K."/>
            <person name="Martijn J."/>
            <person name="Lind A.E."/>
            <person name="van Eijk R."/>
            <person name="Schleper C."/>
            <person name="Guy L."/>
            <person name="Ettema T.J."/>
        </authorList>
    </citation>
    <scope>NUCLEOTIDE SEQUENCE</scope>
</reference>
<evidence type="ECO:0000256" key="8">
    <source>
        <dbReference type="ARBA" id="ARBA00023047"/>
    </source>
</evidence>
<evidence type="ECO:0000256" key="10">
    <source>
        <dbReference type="ARBA" id="ARBA00023114"/>
    </source>
</evidence>
<comment type="similarity">
    <text evidence="2">Belongs to the BexD/CtrA/VexA family.</text>
</comment>
<dbReference type="InterPro" id="IPR003715">
    <property type="entry name" value="Poly_export_N"/>
</dbReference>
<evidence type="ECO:0000313" key="17">
    <source>
        <dbReference type="EMBL" id="KKM68519.1"/>
    </source>
</evidence>
<keyword evidence="3" id="KW-0813">Transport</keyword>
<protein>
    <submittedName>
        <fullName evidence="17">Uncharacterized protein</fullName>
    </submittedName>
</protein>
<dbReference type="GO" id="GO:0006811">
    <property type="term" value="P:monoatomic ion transport"/>
    <property type="evidence" value="ECO:0007669"/>
    <property type="project" value="UniProtKB-KW"/>
</dbReference>
<evidence type="ECO:0000256" key="4">
    <source>
        <dbReference type="ARBA" id="ARBA00022452"/>
    </source>
</evidence>
<evidence type="ECO:0000256" key="9">
    <source>
        <dbReference type="ARBA" id="ARBA00023065"/>
    </source>
</evidence>
<evidence type="ECO:0000256" key="5">
    <source>
        <dbReference type="ARBA" id="ARBA00022597"/>
    </source>
</evidence>
<dbReference type="Pfam" id="PF22461">
    <property type="entry name" value="SLBB_2"/>
    <property type="match status" value="2"/>
</dbReference>
<evidence type="ECO:0000259" key="15">
    <source>
        <dbReference type="Pfam" id="PF02563"/>
    </source>
</evidence>
<keyword evidence="14" id="KW-0449">Lipoprotein</keyword>
<gene>
    <name evidence="17" type="ORF">LCGC14_1460070</name>
</gene>
<keyword evidence="11" id="KW-0472">Membrane</keyword>
<comment type="subcellular location">
    <subcellularLocation>
        <location evidence="1">Cell outer membrane</location>
        <topology evidence="1">Multi-pass membrane protein</topology>
    </subcellularLocation>
</comment>
<evidence type="ECO:0000256" key="11">
    <source>
        <dbReference type="ARBA" id="ARBA00023136"/>
    </source>
</evidence>
<dbReference type="GO" id="GO:0009279">
    <property type="term" value="C:cell outer membrane"/>
    <property type="evidence" value="ECO:0007669"/>
    <property type="project" value="UniProtKB-SubCell"/>
</dbReference>